<reference evidence="2" key="1">
    <citation type="submission" date="2016-11" db="EMBL/GenBank/DDBJ databases">
        <title>The genome of Nicotiana attenuata.</title>
        <authorList>
            <person name="Xu S."/>
            <person name="Brockmoeller T."/>
            <person name="Gaquerel E."/>
            <person name="Navarro A."/>
            <person name="Kuhl H."/>
            <person name="Gase K."/>
            <person name="Ling Z."/>
            <person name="Zhou W."/>
            <person name="Kreitzer C."/>
            <person name="Stanke M."/>
            <person name="Tang H."/>
            <person name="Lyons E."/>
            <person name="Pandey P."/>
            <person name="Pandey S.P."/>
            <person name="Timmermann B."/>
            <person name="Baldwin I.T."/>
        </authorList>
    </citation>
    <scope>NUCLEOTIDE SEQUENCE [LARGE SCALE GENOMIC DNA]</scope>
    <source>
        <strain evidence="2">UT</strain>
    </source>
</reference>
<evidence type="ECO:0000313" key="2">
    <source>
        <dbReference type="EMBL" id="OIT39660.1"/>
    </source>
</evidence>
<gene>
    <name evidence="2" type="ORF">A4A49_24653</name>
</gene>
<name>A0A314LD50_NICAT</name>
<evidence type="ECO:0000313" key="3">
    <source>
        <dbReference type="Proteomes" id="UP000187609"/>
    </source>
</evidence>
<keyword evidence="3" id="KW-1185">Reference proteome</keyword>
<organism evidence="2 3">
    <name type="scientific">Nicotiana attenuata</name>
    <name type="common">Coyote tobacco</name>
    <dbReference type="NCBI Taxonomy" id="49451"/>
    <lineage>
        <taxon>Eukaryota</taxon>
        <taxon>Viridiplantae</taxon>
        <taxon>Streptophyta</taxon>
        <taxon>Embryophyta</taxon>
        <taxon>Tracheophyta</taxon>
        <taxon>Spermatophyta</taxon>
        <taxon>Magnoliopsida</taxon>
        <taxon>eudicotyledons</taxon>
        <taxon>Gunneridae</taxon>
        <taxon>Pentapetalae</taxon>
        <taxon>asterids</taxon>
        <taxon>lamiids</taxon>
        <taxon>Solanales</taxon>
        <taxon>Solanaceae</taxon>
        <taxon>Nicotianoideae</taxon>
        <taxon>Nicotianeae</taxon>
        <taxon>Nicotiana</taxon>
    </lineage>
</organism>
<dbReference type="EMBL" id="MJEQ01000087">
    <property type="protein sequence ID" value="OIT39660.1"/>
    <property type="molecule type" value="Genomic_DNA"/>
</dbReference>
<comment type="caution">
    <text evidence="2">The sequence shown here is derived from an EMBL/GenBank/DDBJ whole genome shotgun (WGS) entry which is preliminary data.</text>
</comment>
<feature type="region of interest" description="Disordered" evidence="1">
    <location>
        <begin position="137"/>
        <end position="172"/>
    </location>
</feature>
<feature type="region of interest" description="Disordered" evidence="1">
    <location>
        <begin position="193"/>
        <end position="234"/>
    </location>
</feature>
<sequence length="234" mass="26097">MGGNTHDLHECALALLIDHRNDSRTLVTIGTHPDTAQGPFDDHCKVEQHAAKRMDKGKGHAFHDALTQHTRPKNKPCQKKRRALQWENAGISIVEPLEEPPDKAPVIYSHSTSLMTRHIPNQGDSFQFISGDGIHMVTSHSDKDTPDDDEYRPIQSEDELTRGLEEDDRFSDGADEDQYWDLLLAAVNCVAEQDNVTSSHEKSSRMRPSPTLTRSKAASSSSNPSKSRTPIILK</sequence>
<accession>A0A314LD50</accession>
<protein>
    <submittedName>
        <fullName evidence="2">Uncharacterized protein</fullName>
    </submittedName>
</protein>
<dbReference type="Gramene" id="OIT39660">
    <property type="protein sequence ID" value="OIT39660"/>
    <property type="gene ID" value="A4A49_24653"/>
</dbReference>
<proteinExistence type="predicted"/>
<dbReference type="AlphaFoldDB" id="A0A314LD50"/>
<evidence type="ECO:0000256" key="1">
    <source>
        <dbReference type="SAM" id="MobiDB-lite"/>
    </source>
</evidence>
<dbReference type="Proteomes" id="UP000187609">
    <property type="component" value="Unassembled WGS sequence"/>
</dbReference>
<feature type="compositionally biased region" description="Low complexity" evidence="1">
    <location>
        <begin position="213"/>
        <end position="234"/>
    </location>
</feature>